<dbReference type="PANTHER" id="PTHR33529:SF6">
    <property type="entry name" value="YJGP_YJGQ FAMILY PERMEASE"/>
    <property type="match status" value="1"/>
</dbReference>
<dbReference type="GO" id="GO:0043190">
    <property type="term" value="C:ATP-binding cassette (ABC) transporter complex"/>
    <property type="evidence" value="ECO:0007669"/>
    <property type="project" value="TreeGrafter"/>
</dbReference>
<evidence type="ECO:0000256" key="2">
    <source>
        <dbReference type="ARBA" id="ARBA00022475"/>
    </source>
</evidence>
<feature type="transmembrane region" description="Helical" evidence="6">
    <location>
        <begin position="293"/>
        <end position="314"/>
    </location>
</feature>
<organism evidence="7">
    <name type="scientific">Thermocrinis ruber</name>
    <dbReference type="NCBI Taxonomy" id="75906"/>
    <lineage>
        <taxon>Bacteria</taxon>
        <taxon>Pseudomonadati</taxon>
        <taxon>Aquificota</taxon>
        <taxon>Aquificia</taxon>
        <taxon>Aquificales</taxon>
        <taxon>Aquificaceae</taxon>
        <taxon>Thermocrinis</taxon>
    </lineage>
</organism>
<reference evidence="7" key="1">
    <citation type="journal article" date="2020" name="mSystems">
        <title>Genome- and Community-Level Interaction Insights into Carbon Utilization and Element Cycling Functions of Hydrothermarchaeota in Hydrothermal Sediment.</title>
        <authorList>
            <person name="Zhou Z."/>
            <person name="Liu Y."/>
            <person name="Xu W."/>
            <person name="Pan J."/>
            <person name="Luo Z.H."/>
            <person name="Li M."/>
        </authorList>
    </citation>
    <scope>NUCLEOTIDE SEQUENCE [LARGE SCALE GENOMIC DNA]</scope>
    <source>
        <strain evidence="7">SpSt-114</strain>
    </source>
</reference>
<evidence type="ECO:0000256" key="3">
    <source>
        <dbReference type="ARBA" id="ARBA00022692"/>
    </source>
</evidence>
<keyword evidence="3 6" id="KW-0812">Transmembrane</keyword>
<comment type="caution">
    <text evidence="7">The sequence shown here is derived from an EMBL/GenBank/DDBJ whole genome shotgun (WGS) entry which is preliminary data.</text>
</comment>
<comment type="subcellular location">
    <subcellularLocation>
        <location evidence="1">Cell membrane</location>
        <topology evidence="1">Multi-pass membrane protein</topology>
    </subcellularLocation>
</comment>
<dbReference type="PANTHER" id="PTHR33529">
    <property type="entry name" value="SLR0882 PROTEIN-RELATED"/>
    <property type="match status" value="1"/>
</dbReference>
<proteinExistence type="predicted"/>
<protein>
    <submittedName>
        <fullName evidence="7">LptF/LptG family permease</fullName>
    </submittedName>
</protein>
<dbReference type="EMBL" id="DSAC01000052">
    <property type="protein sequence ID" value="HHO73863.1"/>
    <property type="molecule type" value="Genomic_DNA"/>
</dbReference>
<feature type="transmembrane region" description="Helical" evidence="6">
    <location>
        <begin position="266"/>
        <end position="287"/>
    </location>
</feature>
<evidence type="ECO:0000256" key="4">
    <source>
        <dbReference type="ARBA" id="ARBA00022989"/>
    </source>
</evidence>
<evidence type="ECO:0000256" key="1">
    <source>
        <dbReference type="ARBA" id="ARBA00004651"/>
    </source>
</evidence>
<keyword evidence="4 6" id="KW-1133">Transmembrane helix</keyword>
<keyword evidence="5 6" id="KW-0472">Membrane</keyword>
<dbReference type="InterPro" id="IPR005495">
    <property type="entry name" value="LptG/LptF_permease"/>
</dbReference>
<accession>A0A7C5SWX5</accession>
<keyword evidence="2" id="KW-1003">Cell membrane</keyword>
<dbReference type="Pfam" id="PF03739">
    <property type="entry name" value="LptF_LptG"/>
    <property type="match status" value="1"/>
</dbReference>
<evidence type="ECO:0000256" key="6">
    <source>
        <dbReference type="SAM" id="Phobius"/>
    </source>
</evidence>
<feature type="transmembrane region" description="Helical" evidence="6">
    <location>
        <begin position="13"/>
        <end position="37"/>
    </location>
</feature>
<evidence type="ECO:0000313" key="7">
    <source>
        <dbReference type="EMBL" id="HHO73863.1"/>
    </source>
</evidence>
<dbReference type="GO" id="GO:0015920">
    <property type="term" value="P:lipopolysaccharide transport"/>
    <property type="evidence" value="ECO:0007669"/>
    <property type="project" value="TreeGrafter"/>
</dbReference>
<name>A0A7C5SWX5_9AQUI</name>
<feature type="transmembrane region" description="Helical" evidence="6">
    <location>
        <begin position="326"/>
        <end position="346"/>
    </location>
</feature>
<feature type="transmembrane region" description="Helical" evidence="6">
    <location>
        <begin position="93"/>
        <end position="113"/>
    </location>
</feature>
<gene>
    <name evidence="7" type="ORF">ENN04_04410</name>
</gene>
<evidence type="ECO:0000256" key="5">
    <source>
        <dbReference type="ARBA" id="ARBA00023136"/>
    </source>
</evidence>
<dbReference type="AlphaFoldDB" id="A0A7C5SWX5"/>
<feature type="transmembrane region" description="Helical" evidence="6">
    <location>
        <begin position="49"/>
        <end position="73"/>
    </location>
</feature>
<sequence>MLFIYNLREFLKVFLLLSLVFSLLLSFYSLVDVLLLYKVSAPHIIPKAILMTVFSSFYYTAPILNCLALMIYMRRVFKKSYDRLSYSFGISPLRFFMPVLMASLILSLLQLGLSYSFYPKIFKNAYAIEREFKKGKAKEELVLNNFWLSLGEGEKKSYVRIGFANLMDGRVYDVFSVYLQGNYIYGVLYAKEGLWKDKSLTLIGAERSYFDSGLKEKKDVTLEFISVDDAKAFGEKLNHLRMDKLISLYSLASSLGMNKDVYMAELLLRLVISLSVLALTLSLAYHLLKERSFLKPSMFFLIYIALYILSLNLIKITAQELGRSPLLGALPFFVLVLLSFRSLYYLGKGFRV</sequence>